<evidence type="ECO:0000313" key="1">
    <source>
        <dbReference type="EMBL" id="MBA0843415.1"/>
    </source>
</evidence>
<accession>A0A7J9KAC3</accession>
<dbReference type="EMBL" id="JABFAE010000013">
    <property type="protein sequence ID" value="MBA0843415.1"/>
    <property type="molecule type" value="Genomic_DNA"/>
</dbReference>
<feature type="non-terminal residue" evidence="1">
    <location>
        <position position="54"/>
    </location>
</feature>
<dbReference type="AlphaFoldDB" id="A0A7J9KAC3"/>
<protein>
    <submittedName>
        <fullName evidence="1">Uncharacterized protein</fullName>
    </submittedName>
</protein>
<name>A0A7J9KAC3_9ROSI</name>
<evidence type="ECO:0000313" key="2">
    <source>
        <dbReference type="Proteomes" id="UP000593575"/>
    </source>
</evidence>
<keyword evidence="2" id="KW-1185">Reference proteome</keyword>
<gene>
    <name evidence="1" type="ORF">Goarm_000607</name>
</gene>
<comment type="caution">
    <text evidence="1">The sequence shown here is derived from an EMBL/GenBank/DDBJ whole genome shotgun (WGS) entry which is preliminary data.</text>
</comment>
<proteinExistence type="predicted"/>
<reference evidence="1 2" key="1">
    <citation type="journal article" date="2019" name="Genome Biol. Evol.">
        <title>Insights into the evolution of the New World diploid cottons (Gossypium, subgenus Houzingenia) based on genome sequencing.</title>
        <authorList>
            <person name="Grover C.E."/>
            <person name="Arick M.A. 2nd"/>
            <person name="Thrash A."/>
            <person name="Conover J.L."/>
            <person name="Sanders W.S."/>
            <person name="Peterson D.G."/>
            <person name="Frelichowski J.E."/>
            <person name="Scheffler J.A."/>
            <person name="Scheffler B.E."/>
            <person name="Wendel J.F."/>
        </authorList>
    </citation>
    <scope>NUCLEOTIDE SEQUENCE [LARGE SCALE GENOMIC DNA]</scope>
    <source>
        <strain evidence="1">6</strain>
        <tissue evidence="1">Leaf</tissue>
    </source>
</reference>
<dbReference type="Proteomes" id="UP000593575">
    <property type="component" value="Unassembled WGS sequence"/>
</dbReference>
<organism evidence="1 2">
    <name type="scientific">Gossypium armourianum</name>
    <dbReference type="NCBI Taxonomy" id="34283"/>
    <lineage>
        <taxon>Eukaryota</taxon>
        <taxon>Viridiplantae</taxon>
        <taxon>Streptophyta</taxon>
        <taxon>Embryophyta</taxon>
        <taxon>Tracheophyta</taxon>
        <taxon>Spermatophyta</taxon>
        <taxon>Magnoliopsida</taxon>
        <taxon>eudicotyledons</taxon>
        <taxon>Gunneridae</taxon>
        <taxon>Pentapetalae</taxon>
        <taxon>rosids</taxon>
        <taxon>malvids</taxon>
        <taxon>Malvales</taxon>
        <taxon>Malvaceae</taxon>
        <taxon>Malvoideae</taxon>
        <taxon>Gossypium</taxon>
    </lineage>
</organism>
<sequence length="54" mass="6099">MGIVATSDKAWTPSSGTLRTDFFEDVNNKIPEENEEENVRNDIHILNDVHIDGN</sequence>